<proteinExistence type="predicted"/>
<dbReference type="Proteomes" id="UP000024376">
    <property type="component" value="Unassembled WGS sequence"/>
</dbReference>
<dbReference type="PANTHER" id="PTHR40619">
    <property type="entry name" value="FUNGAL STAND N-TERMINAL GOODBYE DOMAIN-CONTAINING PROTEIN"/>
    <property type="match status" value="1"/>
</dbReference>
<sequence length="620" mass="71006">MTRQSIVPLGYGNPPDLGSIDTDTELLQKVFSDVLPLLEDDSAAVDMADGQTDISSEDAVELSNNEAKKSKDEFVNILLAWDQEHDRIETSRGHKPHGVLFKSKSDLIAQVRSNISGTHSWDEVFEALREAEEAYKSPTGLKVAHKWFRKAADKSEVVEPFLDFIPSFDFSSVICGGIKFILRACTASKKFREEAFELIDRLPEKVEITGQYLELYKDDAQLQVASYRLFCDILSAIQSILYWLTKDHTFEWLKPLLQQSRYNCKIKEKIIELGQSSAHVEGIVRLCNSKRLRTVSDGVGKIRQDTAWIRRILATFMRGLCQQAKWYLELKQYRNDHAKQRLQEEPDETISRSELLLLLDPDAVTVQSAHKNALERILRNGLAMDAEEQKRVEWLMANESIGRWFKSTRPRKLLVNGFGSLDRITPMSFFCAMLIQSLSSIGSVILLSHFCGLEMPEVGTSGPKDRRTSGLLKSLLIQLVAQWETSNITCFDHDFLDTLKATSPGWGLPQQMQLLRHLIATLPSTTPIFIFIDGTNYYETVQLRDETKQVIKEINNLLFQEGVQVVVKVLITYPTRSYHLYEEFRRKEVVNMPEDMDGWILRYWAYAMDSMKERTTPNTL</sequence>
<dbReference type="OrthoDB" id="5419927at2759"/>
<evidence type="ECO:0000313" key="2">
    <source>
        <dbReference type="Proteomes" id="UP000024376"/>
    </source>
</evidence>
<name>A0A024S475_HYPJR</name>
<dbReference type="KEGG" id="trr:M419DRAFT_84866"/>
<dbReference type="EMBL" id="KI911154">
    <property type="protein sequence ID" value="ETR99857.1"/>
    <property type="molecule type" value="Genomic_DNA"/>
</dbReference>
<evidence type="ECO:0000313" key="1">
    <source>
        <dbReference type="EMBL" id="ETR99857.1"/>
    </source>
</evidence>
<dbReference type="PANTHER" id="PTHR40619:SF3">
    <property type="entry name" value="FUNGAL STAND N-TERMINAL GOODBYE DOMAIN-CONTAINING PROTEIN"/>
    <property type="match status" value="1"/>
</dbReference>
<accession>A0A024S475</accession>
<dbReference type="AlphaFoldDB" id="A0A024S475"/>
<gene>
    <name evidence="1" type="ORF">M419DRAFT_84866</name>
</gene>
<reference evidence="2" key="1">
    <citation type="journal article" date="2013" name="Ind. Biotechnol.">
        <title>Comparative genomics analysis of Trichoderma reesei strains.</title>
        <authorList>
            <person name="Koike H."/>
            <person name="Aerts A."/>
            <person name="LaButti K."/>
            <person name="Grigoriev I.V."/>
            <person name="Baker S.E."/>
        </authorList>
    </citation>
    <scope>NUCLEOTIDE SEQUENCE [LARGE SCALE GENOMIC DNA]</scope>
    <source>
        <strain evidence="2">ATCC 56765 / BCRC 32924 / NRRL 11460 / Rut C-30</strain>
    </source>
</reference>
<dbReference type="HOGENOM" id="CLU_425150_0_0_1"/>
<organism evidence="1 2">
    <name type="scientific">Hypocrea jecorina (strain ATCC 56765 / BCRC 32924 / NRRL 11460 / Rut C-30)</name>
    <name type="common">Trichoderma reesei</name>
    <dbReference type="NCBI Taxonomy" id="1344414"/>
    <lineage>
        <taxon>Eukaryota</taxon>
        <taxon>Fungi</taxon>
        <taxon>Dikarya</taxon>
        <taxon>Ascomycota</taxon>
        <taxon>Pezizomycotina</taxon>
        <taxon>Sordariomycetes</taxon>
        <taxon>Hypocreomycetidae</taxon>
        <taxon>Hypocreales</taxon>
        <taxon>Hypocreaceae</taxon>
        <taxon>Trichoderma</taxon>
    </lineage>
</organism>
<protein>
    <submittedName>
        <fullName evidence="1">Uncharacterized protein</fullName>
    </submittedName>
</protein>